<dbReference type="Gene3D" id="1.20.5.170">
    <property type="match status" value="1"/>
</dbReference>
<accession>A0A1S3PP66</accession>
<dbReference type="GO" id="GO:0005198">
    <property type="term" value="F:structural molecule activity"/>
    <property type="evidence" value="ECO:0007669"/>
    <property type="project" value="InterPro"/>
</dbReference>
<dbReference type="STRING" id="8030.ENSSSAP00000054504"/>
<dbReference type="PaxDb" id="8030-ENSSSAP00000054504"/>
<dbReference type="AlphaFoldDB" id="A0A1S3PP66"/>
<proteinExistence type="predicted"/>
<dbReference type="PANTHER" id="PTHR23239">
    <property type="entry name" value="INTERMEDIATE FILAMENT"/>
    <property type="match status" value="1"/>
</dbReference>
<dbReference type="PANTHER" id="PTHR23239:SF180">
    <property type="entry name" value="KERATIN, TYPE I CYTOSKELETAL 17"/>
    <property type="match status" value="1"/>
</dbReference>
<evidence type="ECO:0000256" key="1">
    <source>
        <dbReference type="ARBA" id="ARBA00022754"/>
    </source>
</evidence>
<dbReference type="SMART" id="SM01391">
    <property type="entry name" value="Filament"/>
    <property type="match status" value="1"/>
</dbReference>
<evidence type="ECO:0000313" key="6">
    <source>
        <dbReference type="RefSeq" id="XP_014029421.2"/>
    </source>
</evidence>
<name>A0A1S3PP66_SALSA</name>
<evidence type="ECO:0000259" key="4">
    <source>
        <dbReference type="PROSITE" id="PS51842"/>
    </source>
</evidence>
<dbReference type="PRINTS" id="PR01248">
    <property type="entry name" value="TYPE1KERATIN"/>
</dbReference>
<dbReference type="InterPro" id="IPR039008">
    <property type="entry name" value="IF_rod_dom"/>
</dbReference>
<dbReference type="Gene3D" id="1.20.5.1160">
    <property type="entry name" value="Vasodilator-stimulated phosphoprotein"/>
    <property type="match status" value="1"/>
</dbReference>
<evidence type="ECO:0000256" key="2">
    <source>
        <dbReference type="ARBA" id="ARBA00023054"/>
    </source>
</evidence>
<reference evidence="6" key="1">
    <citation type="submission" date="2025-08" db="UniProtKB">
        <authorList>
            <consortium name="RefSeq"/>
        </authorList>
    </citation>
    <scope>IDENTIFICATION</scope>
</reference>
<evidence type="ECO:0000256" key="3">
    <source>
        <dbReference type="SAM" id="Coils"/>
    </source>
</evidence>
<feature type="domain" description="IF rod" evidence="4">
    <location>
        <begin position="1"/>
        <end position="265"/>
    </location>
</feature>
<dbReference type="InterPro" id="IPR002957">
    <property type="entry name" value="Keratin_I"/>
</dbReference>
<dbReference type="PROSITE" id="PS51842">
    <property type="entry name" value="IF_ROD_2"/>
    <property type="match status" value="1"/>
</dbReference>
<keyword evidence="5" id="KW-1185">Reference proteome</keyword>
<dbReference type="KEGG" id="sasa:106586538"/>
<evidence type="ECO:0000313" key="5">
    <source>
        <dbReference type="Proteomes" id="UP001652741"/>
    </source>
</evidence>
<dbReference type="SUPFAM" id="SSF64593">
    <property type="entry name" value="Intermediate filament protein, coiled coil region"/>
    <property type="match status" value="1"/>
</dbReference>
<protein>
    <submittedName>
        <fullName evidence="6">Keratin, type I cytoskeletal 17-like</fullName>
    </submittedName>
</protein>
<organism evidence="5 6">
    <name type="scientific">Salmo salar</name>
    <name type="common">Atlantic salmon</name>
    <dbReference type="NCBI Taxonomy" id="8030"/>
    <lineage>
        <taxon>Eukaryota</taxon>
        <taxon>Metazoa</taxon>
        <taxon>Chordata</taxon>
        <taxon>Craniata</taxon>
        <taxon>Vertebrata</taxon>
        <taxon>Euteleostomi</taxon>
        <taxon>Actinopterygii</taxon>
        <taxon>Neopterygii</taxon>
        <taxon>Teleostei</taxon>
        <taxon>Protacanthopterygii</taxon>
        <taxon>Salmoniformes</taxon>
        <taxon>Salmonidae</taxon>
        <taxon>Salmoninae</taxon>
        <taxon>Salmo</taxon>
    </lineage>
</organism>
<dbReference type="Pfam" id="PF00038">
    <property type="entry name" value="Filament"/>
    <property type="match status" value="1"/>
</dbReference>
<feature type="coiled-coil region" evidence="3">
    <location>
        <begin position="209"/>
        <end position="236"/>
    </location>
</feature>
<dbReference type="Proteomes" id="UP001652741">
    <property type="component" value="Chromosome ssa02"/>
</dbReference>
<keyword evidence="2 3" id="KW-0175">Coiled coil</keyword>
<sequence>MSSPTHKKDLSGFYATVTDIRNKIHARSVENSQLILRVDNARYVADDFKMKFETEVNMRMKMEVDVARLRGVLDSFTLARGDLEMQIEGLKEKLVYLRKNHEEEMQLMRTQQCGAVNVKMDCASSVDMSKVLEEMRTQYEGVVTKNQRDAAKWFESKVDVLQSQIPTSTIEVKTSQVTDLKRTFHSLLTQKGYLEESAANINGRHGSQLSLLQVHINSMEEELQQLNVSIQQQASEYQILLDIKMRLEMEIAEYRRLLDGEGLSKHVETRQEVRKVIMDEKDQEVQVQKVVEGEHARE</sequence>
<dbReference type="GeneID" id="106586538"/>
<dbReference type="RefSeq" id="XP_014029421.2">
    <property type="nucleotide sequence ID" value="XM_014173946.2"/>
</dbReference>
<gene>
    <name evidence="6" type="primary">LOC106586538</name>
</gene>
<keyword evidence="1" id="KW-0403">Intermediate filament</keyword>
<dbReference type="GO" id="GO:0005882">
    <property type="term" value="C:intermediate filament"/>
    <property type="evidence" value="ECO:0007669"/>
    <property type="project" value="UniProtKB-KW"/>
</dbReference>